<dbReference type="AlphaFoldDB" id="A0AAV1TKF9"/>
<evidence type="ECO:0000313" key="3">
    <source>
        <dbReference type="Proteomes" id="UP001162060"/>
    </source>
</evidence>
<dbReference type="Proteomes" id="UP001162060">
    <property type="component" value="Unassembled WGS sequence"/>
</dbReference>
<gene>
    <name evidence="2" type="ORF">PM001_LOCUS7012</name>
</gene>
<accession>A0AAV1TKF9</accession>
<proteinExistence type="predicted"/>
<feature type="region of interest" description="Disordered" evidence="1">
    <location>
        <begin position="1"/>
        <end position="84"/>
    </location>
</feature>
<sequence length="133" mass="14756">MTDRLAASKAKLQADSRKAPLLQKLQQSPVPELDRMKPSASATECQNQTECDDDFARDLAAGDWFDPGGNKKPRKQRKSSNSLRQATAFIDSNNTMLTFSSRLPAAPVLLLERQLQLPRHRPSPVSVLSLFPP</sequence>
<comment type="caution">
    <text evidence="2">The sequence shown here is derived from an EMBL/GenBank/DDBJ whole genome shotgun (WGS) entry which is preliminary data.</text>
</comment>
<organism evidence="2 3">
    <name type="scientific">Peronospora matthiolae</name>
    <dbReference type="NCBI Taxonomy" id="2874970"/>
    <lineage>
        <taxon>Eukaryota</taxon>
        <taxon>Sar</taxon>
        <taxon>Stramenopiles</taxon>
        <taxon>Oomycota</taxon>
        <taxon>Peronosporomycetes</taxon>
        <taxon>Peronosporales</taxon>
        <taxon>Peronosporaceae</taxon>
        <taxon>Peronospora</taxon>
    </lineage>
</organism>
<dbReference type="EMBL" id="CAKLBY020000053">
    <property type="protein sequence ID" value="CAK7921150.1"/>
    <property type="molecule type" value="Genomic_DNA"/>
</dbReference>
<name>A0AAV1TKF9_9STRA</name>
<protein>
    <submittedName>
        <fullName evidence="2">Uncharacterized protein</fullName>
    </submittedName>
</protein>
<evidence type="ECO:0000313" key="2">
    <source>
        <dbReference type="EMBL" id="CAK7921150.1"/>
    </source>
</evidence>
<evidence type="ECO:0000256" key="1">
    <source>
        <dbReference type="SAM" id="MobiDB-lite"/>
    </source>
</evidence>
<reference evidence="2" key="1">
    <citation type="submission" date="2024-01" db="EMBL/GenBank/DDBJ databases">
        <authorList>
            <person name="Webb A."/>
        </authorList>
    </citation>
    <scope>NUCLEOTIDE SEQUENCE</scope>
    <source>
        <strain evidence="2">Pm1</strain>
    </source>
</reference>
<feature type="compositionally biased region" description="Polar residues" evidence="1">
    <location>
        <begin position="40"/>
        <end position="49"/>
    </location>
</feature>